<evidence type="ECO:0008006" key="4">
    <source>
        <dbReference type="Google" id="ProtNLM"/>
    </source>
</evidence>
<evidence type="ECO:0000313" key="3">
    <source>
        <dbReference type="Proteomes" id="UP001596160"/>
    </source>
</evidence>
<dbReference type="RefSeq" id="WP_381733269.1">
    <property type="nucleotide sequence ID" value="NZ_BAAASB010000003.1"/>
</dbReference>
<proteinExistence type="predicted"/>
<reference evidence="3" key="1">
    <citation type="journal article" date="2019" name="Int. J. Syst. Evol. Microbiol.">
        <title>The Global Catalogue of Microorganisms (GCM) 10K type strain sequencing project: providing services to taxonomists for standard genome sequencing and annotation.</title>
        <authorList>
            <consortium name="The Broad Institute Genomics Platform"/>
            <consortium name="The Broad Institute Genome Sequencing Center for Infectious Disease"/>
            <person name="Wu L."/>
            <person name="Ma J."/>
        </authorList>
    </citation>
    <scope>NUCLEOTIDE SEQUENCE [LARGE SCALE GENOMIC DNA]</scope>
    <source>
        <strain evidence="3">PCU 266</strain>
    </source>
</reference>
<keyword evidence="3" id="KW-1185">Reference proteome</keyword>
<dbReference type="Proteomes" id="UP001596160">
    <property type="component" value="Unassembled WGS sequence"/>
</dbReference>
<dbReference type="EMBL" id="JBHSKP010000002">
    <property type="protein sequence ID" value="MFC5151083.1"/>
    <property type="molecule type" value="Genomic_DNA"/>
</dbReference>
<organism evidence="2 3">
    <name type="scientific">Streptomyces amakusaensis</name>
    <dbReference type="NCBI Taxonomy" id="67271"/>
    <lineage>
        <taxon>Bacteria</taxon>
        <taxon>Bacillati</taxon>
        <taxon>Actinomycetota</taxon>
        <taxon>Actinomycetes</taxon>
        <taxon>Kitasatosporales</taxon>
        <taxon>Streptomycetaceae</taxon>
        <taxon>Streptomyces</taxon>
    </lineage>
</organism>
<feature type="region of interest" description="Disordered" evidence="1">
    <location>
        <begin position="1"/>
        <end position="45"/>
    </location>
</feature>
<sequence length="176" mass="18427">MALSGPSTGDAGDTGRATAHEAVRGTVDARGTAEPVRGTARRSVSRPGRRYARLLAVLLSLVTFAPAGPAAAAAPSISVNPSSVCTGRPDRVLEFSTGELRVYKNRRYACAVTIAKNPGPRRKMSVSIQARGGHPRVDEGRFTHRAGPVTVHALNRCVRASGKVSGVGRSTGWILC</sequence>
<protein>
    <recommendedName>
        <fullName evidence="4">Secreted protein</fullName>
    </recommendedName>
</protein>
<evidence type="ECO:0000256" key="1">
    <source>
        <dbReference type="SAM" id="MobiDB-lite"/>
    </source>
</evidence>
<gene>
    <name evidence="2" type="ORF">ACFPRH_04990</name>
</gene>
<comment type="caution">
    <text evidence="2">The sequence shown here is derived from an EMBL/GenBank/DDBJ whole genome shotgun (WGS) entry which is preliminary data.</text>
</comment>
<evidence type="ECO:0000313" key="2">
    <source>
        <dbReference type="EMBL" id="MFC5151083.1"/>
    </source>
</evidence>
<name>A0ABW0ABQ1_9ACTN</name>
<accession>A0ABW0ABQ1</accession>